<dbReference type="Pfam" id="PF04892">
    <property type="entry name" value="VanZ"/>
    <property type="match status" value="1"/>
</dbReference>
<feature type="domain" description="VanZ-like" evidence="3">
    <location>
        <begin position="62"/>
        <end position="131"/>
    </location>
</feature>
<dbReference type="EMBL" id="JACHWP010000006">
    <property type="protein sequence ID" value="MBB3023511.1"/>
    <property type="molecule type" value="Genomic_DNA"/>
</dbReference>
<evidence type="ECO:0000313" key="4">
    <source>
        <dbReference type="EMBL" id="MBB3023511.1"/>
    </source>
</evidence>
<evidence type="ECO:0000313" key="5">
    <source>
        <dbReference type="Proteomes" id="UP000568050"/>
    </source>
</evidence>
<evidence type="ECO:0000256" key="2">
    <source>
        <dbReference type="SAM" id="Phobius"/>
    </source>
</evidence>
<dbReference type="InterPro" id="IPR006976">
    <property type="entry name" value="VanZ-like"/>
</dbReference>
<feature type="transmembrane region" description="Helical" evidence="2">
    <location>
        <begin position="64"/>
        <end position="85"/>
    </location>
</feature>
<organism evidence="4 5">
    <name type="scientific">Helcobacillus massiliensis</name>
    <dbReference type="NCBI Taxonomy" id="521392"/>
    <lineage>
        <taxon>Bacteria</taxon>
        <taxon>Bacillati</taxon>
        <taxon>Actinomycetota</taxon>
        <taxon>Actinomycetes</taxon>
        <taxon>Micrococcales</taxon>
        <taxon>Dermabacteraceae</taxon>
        <taxon>Helcobacillus</taxon>
    </lineage>
</organism>
<keyword evidence="5" id="KW-1185">Reference proteome</keyword>
<feature type="region of interest" description="Disordered" evidence="1">
    <location>
        <begin position="150"/>
        <end position="181"/>
    </location>
</feature>
<name>A0A839QZX0_9MICO</name>
<reference evidence="4 5" key="1">
    <citation type="submission" date="2020-08" db="EMBL/GenBank/DDBJ databases">
        <title>Sequencing the genomes of 1000 actinobacteria strains.</title>
        <authorList>
            <person name="Klenk H.-P."/>
        </authorList>
    </citation>
    <scope>NUCLEOTIDE SEQUENCE [LARGE SCALE GENOMIC DNA]</scope>
    <source>
        <strain evidence="4 5">DSM 23040</strain>
    </source>
</reference>
<sequence>MSTRPASLSARLRILGALILLATVVAVGSLLTTADGWGVNRLNVAVWQALLGPVGLTRFITPEAFAALMNIVLFIPIGFALHLLIRTRWWILALAMASIAVETYQFSMGTRIASIGDVVTNTLGGAIGVLTGRAVVQRALRTGAAPSAAGAAHRAADDPAIPAAPHGRSADAPGAERDGHD</sequence>
<accession>A0A839QZX0</accession>
<evidence type="ECO:0000259" key="3">
    <source>
        <dbReference type="Pfam" id="PF04892"/>
    </source>
</evidence>
<keyword evidence="2" id="KW-1133">Transmembrane helix</keyword>
<dbReference type="AlphaFoldDB" id="A0A839QZX0"/>
<proteinExistence type="predicted"/>
<feature type="compositionally biased region" description="Low complexity" evidence="1">
    <location>
        <begin position="150"/>
        <end position="165"/>
    </location>
</feature>
<gene>
    <name evidence="4" type="ORF">FHX50_001808</name>
</gene>
<protein>
    <submittedName>
        <fullName evidence="4">Glycopeptide antibiotics resistance protein</fullName>
    </submittedName>
</protein>
<dbReference type="Proteomes" id="UP000568050">
    <property type="component" value="Unassembled WGS sequence"/>
</dbReference>
<keyword evidence="2" id="KW-0812">Transmembrane</keyword>
<feature type="transmembrane region" description="Helical" evidence="2">
    <location>
        <begin position="12"/>
        <end position="31"/>
    </location>
</feature>
<comment type="caution">
    <text evidence="4">The sequence shown here is derived from an EMBL/GenBank/DDBJ whole genome shotgun (WGS) entry which is preliminary data.</text>
</comment>
<keyword evidence="2" id="KW-0472">Membrane</keyword>
<evidence type="ECO:0000256" key="1">
    <source>
        <dbReference type="SAM" id="MobiDB-lite"/>
    </source>
</evidence>